<dbReference type="InterPro" id="IPR012340">
    <property type="entry name" value="NA-bd_OB-fold"/>
</dbReference>
<reference evidence="3" key="1">
    <citation type="submission" date="2019-09" db="EMBL/GenBank/DDBJ databases">
        <authorList>
            <person name="Li J."/>
        </authorList>
    </citation>
    <scope>NUCLEOTIDE SEQUENCE [LARGE SCALE GENOMIC DNA]</scope>
    <source>
        <strain evidence="3">NRBC 14897</strain>
    </source>
</reference>
<evidence type="ECO:0000313" key="4">
    <source>
        <dbReference type="Proteomes" id="UP001515100"/>
    </source>
</evidence>
<dbReference type="InterPro" id="IPR000424">
    <property type="entry name" value="Primosome_PriB/ssb"/>
</dbReference>
<organism evidence="3 4">
    <name type="scientific">Aeromicrobium fastidiosum</name>
    <dbReference type="NCBI Taxonomy" id="52699"/>
    <lineage>
        <taxon>Bacteria</taxon>
        <taxon>Bacillati</taxon>
        <taxon>Actinomycetota</taxon>
        <taxon>Actinomycetes</taxon>
        <taxon>Propionibacteriales</taxon>
        <taxon>Nocardioidaceae</taxon>
        <taxon>Aeromicrobium</taxon>
    </lineage>
</organism>
<keyword evidence="4" id="KW-1185">Reference proteome</keyword>
<sequence length="124" mass="13581">MTHDIADPATDRPVNEVRLIGRVSAAPEIRMLPSGDELVSFRLVVRRSAAARRRSKQVVDTIECTVWRAALRRSVMRLEAGVEVAVTGELRRRFSRAGGGAVSWVSVEVDSCRRVPVPAVASDS</sequence>
<name>A0A641AGX6_9ACTN</name>
<dbReference type="EMBL" id="SDPP02000007">
    <property type="protein sequence ID" value="KAA1372527.1"/>
    <property type="molecule type" value="Genomic_DNA"/>
</dbReference>
<dbReference type="AlphaFoldDB" id="A0A641AGX6"/>
<dbReference type="RefSeq" id="WP_129185835.1">
    <property type="nucleotide sequence ID" value="NZ_JAGIOG010000001.1"/>
</dbReference>
<evidence type="ECO:0000256" key="1">
    <source>
        <dbReference type="ARBA" id="ARBA00023125"/>
    </source>
</evidence>
<dbReference type="Gene3D" id="2.40.50.140">
    <property type="entry name" value="Nucleic acid-binding proteins"/>
    <property type="match status" value="1"/>
</dbReference>
<dbReference type="PROSITE" id="PS50935">
    <property type="entry name" value="SSB"/>
    <property type="match status" value="1"/>
</dbReference>
<evidence type="ECO:0000313" key="3">
    <source>
        <dbReference type="EMBL" id="KAA1372527.1"/>
    </source>
</evidence>
<dbReference type="CDD" id="cd04496">
    <property type="entry name" value="SSB_OBF"/>
    <property type="match status" value="1"/>
</dbReference>
<protein>
    <submittedName>
        <fullName evidence="3">Single-stranded DNA-binding protein</fullName>
    </submittedName>
</protein>
<dbReference type="SUPFAM" id="SSF50249">
    <property type="entry name" value="Nucleic acid-binding proteins"/>
    <property type="match status" value="1"/>
</dbReference>
<dbReference type="Pfam" id="PF00436">
    <property type="entry name" value="SSB"/>
    <property type="match status" value="1"/>
</dbReference>
<dbReference type="GO" id="GO:0003697">
    <property type="term" value="F:single-stranded DNA binding"/>
    <property type="evidence" value="ECO:0007669"/>
    <property type="project" value="InterPro"/>
</dbReference>
<comment type="caution">
    <text evidence="3">The sequence shown here is derived from an EMBL/GenBank/DDBJ whole genome shotgun (WGS) entry which is preliminary data.</text>
</comment>
<accession>A0A641AGX6</accession>
<dbReference type="Proteomes" id="UP001515100">
    <property type="component" value="Unassembled WGS sequence"/>
</dbReference>
<evidence type="ECO:0000256" key="2">
    <source>
        <dbReference type="PROSITE-ProRule" id="PRU00252"/>
    </source>
</evidence>
<keyword evidence="1 2" id="KW-0238">DNA-binding</keyword>
<proteinExistence type="predicted"/>
<gene>
    <name evidence="3" type="ORF">ESP62_019210</name>
</gene>
<dbReference type="OrthoDB" id="5186768at2"/>